<proteinExistence type="predicted"/>
<accession>A0A2X2YG70</accession>
<organism evidence="1 2">
    <name type="scientific">Mobiluncus curtisii</name>
    <dbReference type="NCBI Taxonomy" id="2051"/>
    <lineage>
        <taxon>Bacteria</taxon>
        <taxon>Bacillati</taxon>
        <taxon>Actinomycetota</taxon>
        <taxon>Actinomycetes</taxon>
        <taxon>Actinomycetales</taxon>
        <taxon>Actinomycetaceae</taxon>
        <taxon>Mobiluncus</taxon>
    </lineage>
</organism>
<protein>
    <submittedName>
        <fullName evidence="1">Uncharacterized protein</fullName>
    </submittedName>
</protein>
<dbReference type="Proteomes" id="UP000250245">
    <property type="component" value="Unassembled WGS sequence"/>
</dbReference>
<sequence length="53" mass="5590">MNDRFRRGKRVIVRRGVGKVAGDGRLLPEVLGGSALKSVVRVGETTALGLAVT</sequence>
<reference evidence="1 2" key="1">
    <citation type="submission" date="2018-06" db="EMBL/GenBank/DDBJ databases">
        <authorList>
            <consortium name="Pathogen Informatics"/>
            <person name="Doyle S."/>
        </authorList>
    </citation>
    <scope>NUCLEOTIDE SEQUENCE [LARGE SCALE GENOMIC DNA]</scope>
    <source>
        <strain evidence="1 2">NCTC11820</strain>
    </source>
</reference>
<evidence type="ECO:0000313" key="1">
    <source>
        <dbReference type="EMBL" id="SQB65368.1"/>
    </source>
</evidence>
<dbReference type="EMBL" id="UASJ01000001">
    <property type="protein sequence ID" value="SQB65368.1"/>
    <property type="molecule type" value="Genomic_DNA"/>
</dbReference>
<dbReference type="AlphaFoldDB" id="A0A2X2YG70"/>
<evidence type="ECO:0000313" key="2">
    <source>
        <dbReference type="Proteomes" id="UP000250245"/>
    </source>
</evidence>
<gene>
    <name evidence="1" type="ORF">NCTC11820_01473</name>
</gene>
<name>A0A2X2YG70_9ACTO</name>